<dbReference type="Proteomes" id="UP001642409">
    <property type="component" value="Unassembled WGS sequence"/>
</dbReference>
<evidence type="ECO:0000313" key="3">
    <source>
        <dbReference type="EMBL" id="CAL6052179.1"/>
    </source>
</evidence>
<reference evidence="3 4" key="2">
    <citation type="submission" date="2024-07" db="EMBL/GenBank/DDBJ databases">
        <authorList>
            <person name="Akdeniz Z."/>
        </authorList>
    </citation>
    <scope>NUCLEOTIDE SEQUENCE [LARGE SCALE GENOMIC DNA]</scope>
</reference>
<evidence type="ECO:0000256" key="1">
    <source>
        <dbReference type="SAM" id="MobiDB-lite"/>
    </source>
</evidence>
<accession>A0AA86U0L8</accession>
<feature type="compositionally biased region" description="Low complexity" evidence="1">
    <location>
        <begin position="91"/>
        <end position="106"/>
    </location>
</feature>
<dbReference type="EMBL" id="CATOUU010000623">
    <property type="protein sequence ID" value="CAI9935724.1"/>
    <property type="molecule type" value="Genomic_DNA"/>
</dbReference>
<feature type="compositionally biased region" description="Polar residues" evidence="1">
    <location>
        <begin position="107"/>
        <end position="117"/>
    </location>
</feature>
<feature type="region of interest" description="Disordered" evidence="1">
    <location>
        <begin position="91"/>
        <end position="121"/>
    </location>
</feature>
<keyword evidence="4" id="KW-1185">Reference proteome</keyword>
<protein>
    <submittedName>
        <fullName evidence="3">Hypothetical_protein</fullName>
    </submittedName>
</protein>
<evidence type="ECO:0000313" key="4">
    <source>
        <dbReference type="Proteomes" id="UP001642409"/>
    </source>
</evidence>
<dbReference type="AlphaFoldDB" id="A0AA86U0L8"/>
<dbReference type="EMBL" id="CAXDID020000191">
    <property type="protein sequence ID" value="CAL6052179.1"/>
    <property type="molecule type" value="Genomic_DNA"/>
</dbReference>
<name>A0AA86U0L8_9EUKA</name>
<gene>
    <name evidence="2" type="ORF">HINF_LOCUS23369</name>
    <name evidence="3" type="ORF">HINF_LOCUS44723</name>
</gene>
<evidence type="ECO:0000313" key="2">
    <source>
        <dbReference type="EMBL" id="CAI9935724.1"/>
    </source>
</evidence>
<sequence length="190" mass="22037">MIYLDNRFLPDLDQYQVRSDPSSIYLTRQQLLKADESRINIKMLVRSQNARKPVRTAFNQAVTEFKSVQHSNTTKKPKIAKLKHTKQTLSNPLESLESSENASPSNHIQAQYPQNTPKYLKPKPQRHKLIQKQEPLEMTFVLPEKQFIDFKKVKKAPRKVPEKIEELEIVPAVSPVKKKFGRKGYQSAVE</sequence>
<proteinExistence type="predicted"/>
<comment type="caution">
    <text evidence="2">The sequence shown here is derived from an EMBL/GenBank/DDBJ whole genome shotgun (WGS) entry which is preliminary data.</text>
</comment>
<reference evidence="2" key="1">
    <citation type="submission" date="2023-06" db="EMBL/GenBank/DDBJ databases">
        <authorList>
            <person name="Kurt Z."/>
        </authorList>
    </citation>
    <scope>NUCLEOTIDE SEQUENCE</scope>
</reference>
<organism evidence="2">
    <name type="scientific">Hexamita inflata</name>
    <dbReference type="NCBI Taxonomy" id="28002"/>
    <lineage>
        <taxon>Eukaryota</taxon>
        <taxon>Metamonada</taxon>
        <taxon>Diplomonadida</taxon>
        <taxon>Hexamitidae</taxon>
        <taxon>Hexamitinae</taxon>
        <taxon>Hexamita</taxon>
    </lineage>
</organism>